<dbReference type="Proteomes" id="UP000298602">
    <property type="component" value="Chromosome"/>
</dbReference>
<keyword evidence="2" id="KW-1185">Reference proteome</keyword>
<reference evidence="1 2" key="2">
    <citation type="submission" date="2019-05" db="EMBL/GenBank/DDBJ databases">
        <authorList>
            <person name="Suflita J.M."/>
            <person name="Marks C.R."/>
        </authorList>
    </citation>
    <scope>NUCLEOTIDE SEQUENCE [LARGE SCALE GENOMIC DNA]</scope>
    <source>
        <strain evidence="1 2">ALDC</strain>
    </source>
</reference>
<evidence type="ECO:0000313" key="2">
    <source>
        <dbReference type="Proteomes" id="UP000298602"/>
    </source>
</evidence>
<dbReference type="KEGG" id="dax:FDQ92_09010"/>
<dbReference type="AlphaFoldDB" id="A0A4P8L2X7"/>
<accession>A0A4P8L2X7</accession>
<reference evidence="1 2" key="1">
    <citation type="submission" date="2019-05" db="EMBL/GenBank/DDBJ databases">
        <title>The Complete Genome Sequence of the n-alkane-degrading Desulfoglaeba alkanexedens ALDC reveals multiple alkylsuccinate synthase gene clusters.</title>
        <authorList>
            <person name="Callaghan A.V."/>
            <person name="Davidova I.A."/>
            <person name="Duncan K.E."/>
            <person name="Morris B."/>
            <person name="McInerney M.J."/>
        </authorList>
    </citation>
    <scope>NUCLEOTIDE SEQUENCE [LARGE SCALE GENOMIC DNA]</scope>
    <source>
        <strain evidence="1 2">ALDC</strain>
    </source>
</reference>
<name>A0A4P8L2X7_9BACT</name>
<sequence length="173" mass="20626">MIVDDPRSHFIFVYHPDIFRGKKYTVYNGRDLTNGEMLAFWGKWIVLGDRLWLDELAHKLNPFVERGTIPCIKYDRRPSVNLGIEECVMMVYCDRRDREKVWRILSGFGVQLKAWVTEKETMELWMPGGRLLERWIRSKGFDEETAAAAREDARMRLGRIFDHPDEIFEPWEQ</sequence>
<evidence type="ECO:0000313" key="1">
    <source>
        <dbReference type="EMBL" id="QCQ22286.1"/>
    </source>
</evidence>
<dbReference type="EMBL" id="CP040098">
    <property type="protein sequence ID" value="QCQ22286.1"/>
    <property type="molecule type" value="Genomic_DNA"/>
</dbReference>
<gene>
    <name evidence="1" type="ORF">FDQ92_09010</name>
</gene>
<proteinExistence type="predicted"/>
<dbReference type="RefSeq" id="WP_137424333.1">
    <property type="nucleotide sequence ID" value="NZ_CP040098.1"/>
</dbReference>
<organism evidence="1 2">
    <name type="scientific">Desulfoglaeba alkanexedens ALDC</name>
    <dbReference type="NCBI Taxonomy" id="980445"/>
    <lineage>
        <taxon>Bacteria</taxon>
        <taxon>Pseudomonadati</taxon>
        <taxon>Thermodesulfobacteriota</taxon>
        <taxon>Syntrophobacteria</taxon>
        <taxon>Syntrophobacterales</taxon>
        <taxon>Syntrophobacteraceae</taxon>
        <taxon>Desulfoglaeba</taxon>
    </lineage>
</organism>
<dbReference type="OrthoDB" id="5419993at2"/>
<protein>
    <submittedName>
        <fullName evidence="1">Uncharacterized protein</fullName>
    </submittedName>
</protein>